<evidence type="ECO:0000256" key="4">
    <source>
        <dbReference type="ARBA" id="ARBA00022679"/>
    </source>
</evidence>
<feature type="binding site" evidence="7 11">
    <location>
        <position position="265"/>
    </location>
    <ligand>
        <name>[4Fe-4S] cluster</name>
        <dbReference type="ChEBI" id="CHEBI:49883"/>
    </ligand>
</feature>
<dbReference type="InterPro" id="IPR017932">
    <property type="entry name" value="GATase_2_dom"/>
</dbReference>
<name>F4GHX3_PARC1</name>
<feature type="domain" description="Glutamine amidotransferase type-2" evidence="12">
    <location>
        <begin position="2"/>
        <end position="249"/>
    </location>
</feature>
<evidence type="ECO:0000256" key="3">
    <source>
        <dbReference type="ARBA" id="ARBA00022676"/>
    </source>
</evidence>
<reference evidence="13 14" key="2">
    <citation type="journal article" date="2012" name="Stand. Genomic Sci.">
        <title>Complete genome sequence of the termite hindgut bacterium Spirochaeta coccoides type strain (SPN1(T)), reclassification in the genus Sphaerochaeta as Sphaerochaeta coccoides comb. nov. and emendations of the family Spirochaetaceae and the genus Sphaerochaeta.</title>
        <authorList>
            <person name="Abt B."/>
            <person name="Han C."/>
            <person name="Scheuner C."/>
            <person name="Lu M."/>
            <person name="Lapidus A."/>
            <person name="Nolan M."/>
            <person name="Lucas S."/>
            <person name="Hammon N."/>
            <person name="Deshpande S."/>
            <person name="Cheng J.F."/>
            <person name="Tapia R."/>
            <person name="Goodwin L.A."/>
            <person name="Pitluck S."/>
            <person name="Liolios K."/>
            <person name="Pagani I."/>
            <person name="Ivanova N."/>
            <person name="Mavromatis K."/>
            <person name="Mikhailova N."/>
            <person name="Huntemann M."/>
            <person name="Pati A."/>
            <person name="Chen A."/>
            <person name="Palaniappan K."/>
            <person name="Land M."/>
            <person name="Hauser L."/>
            <person name="Brambilla E.M."/>
            <person name="Rohde M."/>
            <person name="Spring S."/>
            <person name="Gronow S."/>
            <person name="Goker M."/>
            <person name="Woyke T."/>
            <person name="Bristow J."/>
            <person name="Eisen J.A."/>
            <person name="Markowitz V."/>
            <person name="Hugenholtz P."/>
            <person name="Kyrpides N.C."/>
            <person name="Klenk H.P."/>
            <person name="Detter J.C."/>
        </authorList>
    </citation>
    <scope>NUCLEOTIDE SEQUENCE [LARGE SCALE GENOMIC DNA]</scope>
    <source>
        <strain evidence="14">ATCC BAA-1237 / DSM 17374 / SPN1</strain>
    </source>
</reference>
<feature type="binding site" evidence="7 10">
    <location>
        <position position="380"/>
    </location>
    <ligand>
        <name>Mg(2+)</name>
        <dbReference type="ChEBI" id="CHEBI:18420"/>
    </ligand>
</feature>
<dbReference type="SUPFAM" id="SSF56235">
    <property type="entry name" value="N-terminal nucleophile aminohydrolases (Ntn hydrolases)"/>
    <property type="match status" value="1"/>
</dbReference>
<dbReference type="UniPathway" id="UPA00074">
    <property type="reaction ID" value="UER00124"/>
</dbReference>
<feature type="binding site" evidence="7 11">
    <location>
        <position position="471"/>
    </location>
    <ligand>
        <name>[4Fe-4S] cluster</name>
        <dbReference type="ChEBI" id="CHEBI:49883"/>
    </ligand>
</feature>
<keyword evidence="3 7" id="KW-0328">Glycosyltransferase</keyword>
<dbReference type="RefSeq" id="WP_013739482.1">
    <property type="nucleotide sequence ID" value="NC_015436.1"/>
</dbReference>
<feature type="active site" description="Nucleophile" evidence="7 9">
    <location>
        <position position="2"/>
    </location>
</feature>
<keyword evidence="4 7" id="KW-0808">Transferase</keyword>
<dbReference type="OrthoDB" id="9801213at2"/>
<dbReference type="HAMAP" id="MF_01931">
    <property type="entry name" value="PurF"/>
    <property type="match status" value="1"/>
</dbReference>
<feature type="binding site" evidence="7 10">
    <location>
        <position position="379"/>
    </location>
    <ligand>
        <name>Mg(2+)</name>
        <dbReference type="ChEBI" id="CHEBI:18420"/>
    </ligand>
</feature>
<reference evidence="14" key="1">
    <citation type="submission" date="2011-04" db="EMBL/GenBank/DDBJ databases">
        <title>The complete genome of Spirochaeta coccoides DSM 17374.</title>
        <authorList>
            <person name="Lucas S."/>
            <person name="Copeland A."/>
            <person name="Lapidus A."/>
            <person name="Bruce D."/>
            <person name="Goodwin L."/>
            <person name="Pitluck S."/>
            <person name="Peters L."/>
            <person name="Kyrpides N."/>
            <person name="Mavromatis K."/>
            <person name="Pagani I."/>
            <person name="Ivanova N."/>
            <person name="Ovchinnikova G."/>
            <person name="Lu M."/>
            <person name="Detter J.C."/>
            <person name="Tapia R."/>
            <person name="Han C."/>
            <person name="Land M."/>
            <person name="Hauser L."/>
            <person name="Markowitz V."/>
            <person name="Cheng J.-F."/>
            <person name="Hugenholtz P."/>
            <person name="Woyke T."/>
            <person name="Wu D."/>
            <person name="Spring S."/>
            <person name="Schroeder M."/>
            <person name="Brambilla E."/>
            <person name="Klenk H.-P."/>
            <person name="Eisen J.A."/>
        </authorList>
    </citation>
    <scope>NUCLEOTIDE SEQUENCE [LARGE SCALE GENOMIC DNA]</scope>
    <source>
        <strain evidence="14">ATCC BAA-1237 / DSM 17374 / SPN1</strain>
    </source>
</reference>
<evidence type="ECO:0000256" key="7">
    <source>
        <dbReference type="HAMAP-Rule" id="MF_01931"/>
    </source>
</evidence>
<gene>
    <name evidence="7" type="primary">purF</name>
    <name evidence="13" type="ordered locus">Spico_0862</name>
</gene>
<keyword evidence="7" id="KW-0004">4Fe-4S</keyword>
<dbReference type="Gene3D" id="3.60.20.10">
    <property type="entry name" value="Glutamine Phosphoribosylpyrophosphate, subunit 1, domain 1"/>
    <property type="match status" value="1"/>
</dbReference>
<dbReference type="InterPro" id="IPR005854">
    <property type="entry name" value="PurF"/>
</dbReference>
<comment type="cofactor">
    <cofactor evidence="7 10">
        <name>Mg(2+)</name>
        <dbReference type="ChEBI" id="CHEBI:18420"/>
    </cofactor>
    <text evidence="7 10">Binds 1 Mg(2+) ion per subunit.</text>
</comment>
<keyword evidence="6 7" id="KW-0315">Glutamine amidotransferase</keyword>
<keyword evidence="7 10" id="KW-0460">Magnesium</keyword>
<evidence type="ECO:0000256" key="9">
    <source>
        <dbReference type="PIRSR" id="PIRSR000485-1"/>
    </source>
</evidence>
<organism evidence="13 14">
    <name type="scientific">Parasphaerochaeta coccoides (strain ATCC BAA-1237 / DSM 17374 / SPN1)</name>
    <name type="common">Sphaerochaeta coccoides</name>
    <dbReference type="NCBI Taxonomy" id="760011"/>
    <lineage>
        <taxon>Bacteria</taxon>
        <taxon>Pseudomonadati</taxon>
        <taxon>Spirochaetota</taxon>
        <taxon>Spirochaetia</taxon>
        <taxon>Spirochaetales</taxon>
        <taxon>Sphaerochaetaceae</taxon>
        <taxon>Parasphaerochaeta</taxon>
    </lineage>
</organism>
<keyword evidence="7 11" id="KW-0411">Iron-sulfur</keyword>
<dbReference type="GO" id="GO:0006189">
    <property type="term" value="P:'de novo' IMP biosynthetic process"/>
    <property type="evidence" value="ECO:0007669"/>
    <property type="project" value="UniProtKB-UniRule"/>
</dbReference>
<dbReference type="EMBL" id="CP002659">
    <property type="protein sequence ID" value="AEC02086.1"/>
    <property type="molecule type" value="Genomic_DNA"/>
</dbReference>
<dbReference type="GO" id="GO:0004044">
    <property type="term" value="F:amidophosphoribosyltransferase activity"/>
    <property type="evidence" value="ECO:0007669"/>
    <property type="project" value="UniProtKB-UniRule"/>
</dbReference>
<feature type="binding site" evidence="7 11">
    <location>
        <position position="416"/>
    </location>
    <ligand>
        <name>[4Fe-4S] cluster</name>
        <dbReference type="ChEBI" id="CHEBI:49883"/>
    </ligand>
</feature>
<dbReference type="SUPFAM" id="SSF53271">
    <property type="entry name" value="PRTase-like"/>
    <property type="match status" value="1"/>
</dbReference>
<evidence type="ECO:0000313" key="13">
    <source>
        <dbReference type="EMBL" id="AEC02086.1"/>
    </source>
</evidence>
<dbReference type="Pfam" id="PF00156">
    <property type="entry name" value="Pribosyltran"/>
    <property type="match status" value="1"/>
</dbReference>
<dbReference type="Pfam" id="PF13522">
    <property type="entry name" value="GATase_6"/>
    <property type="match status" value="1"/>
</dbReference>
<dbReference type="PIRSF" id="PIRSF000485">
    <property type="entry name" value="Amd_phspho_trans"/>
    <property type="match status" value="1"/>
</dbReference>
<keyword evidence="5 7" id="KW-0658">Purine biosynthesis</keyword>
<dbReference type="GO" id="GO:0000287">
    <property type="term" value="F:magnesium ion binding"/>
    <property type="evidence" value="ECO:0007669"/>
    <property type="project" value="UniProtKB-UniRule"/>
</dbReference>
<dbReference type="GO" id="GO:0051539">
    <property type="term" value="F:4 iron, 4 sulfur cluster binding"/>
    <property type="evidence" value="ECO:0007669"/>
    <property type="project" value="UniProtKB-KW"/>
</dbReference>
<comment type="similarity">
    <text evidence="2 7 8">In the C-terminal section; belongs to the purine/pyrimidine phosphoribosyltransferase family.</text>
</comment>
<dbReference type="eggNOG" id="COG0034">
    <property type="taxonomic scope" value="Bacteria"/>
</dbReference>
<evidence type="ECO:0000256" key="10">
    <source>
        <dbReference type="PIRSR" id="PIRSR000485-2"/>
    </source>
</evidence>
<keyword evidence="7 10" id="KW-0479">Metal-binding</keyword>
<comment type="function">
    <text evidence="7">Catalyzes the formation of phosphoribosylamine from phosphoribosylpyrophosphate (PRPP) and glutamine.</text>
</comment>
<dbReference type="CDD" id="cd06223">
    <property type="entry name" value="PRTases_typeI"/>
    <property type="match status" value="1"/>
</dbReference>
<dbReference type="InterPro" id="IPR029057">
    <property type="entry name" value="PRTase-like"/>
</dbReference>
<evidence type="ECO:0000256" key="11">
    <source>
        <dbReference type="PIRSR" id="PIRSR000485-3"/>
    </source>
</evidence>
<evidence type="ECO:0000256" key="6">
    <source>
        <dbReference type="ARBA" id="ARBA00022962"/>
    </source>
</evidence>
<keyword evidence="14" id="KW-1185">Reference proteome</keyword>
<comment type="cofactor">
    <cofactor evidence="7 11">
        <name>[4Fe-4S] cluster</name>
        <dbReference type="ChEBI" id="CHEBI:49883"/>
    </cofactor>
    <text evidence="7 11">Binds 1 [4Fe-4S] cluster per subunit.</text>
</comment>
<dbReference type="PROSITE" id="PS51278">
    <property type="entry name" value="GATASE_TYPE_2"/>
    <property type="match status" value="1"/>
</dbReference>
<feature type="binding site" evidence="7 11">
    <location>
        <position position="474"/>
    </location>
    <ligand>
        <name>[4Fe-4S] cluster</name>
        <dbReference type="ChEBI" id="CHEBI:49883"/>
    </ligand>
</feature>
<evidence type="ECO:0000259" key="12">
    <source>
        <dbReference type="PROSITE" id="PS51278"/>
    </source>
</evidence>
<evidence type="ECO:0000313" key="14">
    <source>
        <dbReference type="Proteomes" id="UP000007939"/>
    </source>
</evidence>
<dbReference type="PANTHER" id="PTHR11907">
    <property type="entry name" value="AMIDOPHOSPHORIBOSYLTRANSFERASE"/>
    <property type="match status" value="1"/>
</dbReference>
<evidence type="ECO:0000256" key="1">
    <source>
        <dbReference type="ARBA" id="ARBA00005209"/>
    </source>
</evidence>
<dbReference type="GO" id="GO:0009113">
    <property type="term" value="P:purine nucleobase biosynthetic process"/>
    <property type="evidence" value="ECO:0007669"/>
    <property type="project" value="UniProtKB-UniRule"/>
</dbReference>
<dbReference type="MEROPS" id="C44.001"/>
<dbReference type="HOGENOM" id="CLU_022389_3_1_12"/>
<dbReference type="InterPro" id="IPR029055">
    <property type="entry name" value="Ntn_hydrolases_N"/>
</dbReference>
<dbReference type="Gene3D" id="3.40.50.2020">
    <property type="match status" value="1"/>
</dbReference>
<dbReference type="NCBIfam" id="TIGR01134">
    <property type="entry name" value="purF"/>
    <property type="match status" value="1"/>
</dbReference>
<comment type="catalytic activity">
    <reaction evidence="7 8">
        <text>5-phospho-beta-D-ribosylamine + L-glutamate + diphosphate = 5-phospho-alpha-D-ribose 1-diphosphate + L-glutamine + H2O</text>
        <dbReference type="Rhea" id="RHEA:14905"/>
        <dbReference type="ChEBI" id="CHEBI:15377"/>
        <dbReference type="ChEBI" id="CHEBI:29985"/>
        <dbReference type="ChEBI" id="CHEBI:33019"/>
        <dbReference type="ChEBI" id="CHEBI:58017"/>
        <dbReference type="ChEBI" id="CHEBI:58359"/>
        <dbReference type="ChEBI" id="CHEBI:58681"/>
        <dbReference type="EC" id="2.4.2.14"/>
    </reaction>
</comment>
<dbReference type="Proteomes" id="UP000007939">
    <property type="component" value="Chromosome"/>
</dbReference>
<accession>F4GHX3</accession>
<dbReference type="KEGG" id="scc:Spico_0862"/>
<dbReference type="STRING" id="760011.Spico_0862"/>
<dbReference type="InterPro" id="IPR000836">
    <property type="entry name" value="PRTase_dom"/>
</dbReference>
<protein>
    <recommendedName>
        <fullName evidence="7">Amidophosphoribosyltransferase</fullName>
        <shortName evidence="7">ATase</shortName>
        <ecNumber evidence="7">2.4.2.14</ecNumber>
    </recommendedName>
    <alternativeName>
        <fullName evidence="7">Glutamine phosphoribosylpyrophosphate amidotransferase</fullName>
        <shortName evidence="7">GPATase</shortName>
    </alternativeName>
</protein>
<feature type="binding site" evidence="7 10">
    <location>
        <position position="317"/>
    </location>
    <ligand>
        <name>Mg(2+)</name>
        <dbReference type="ChEBI" id="CHEBI:18420"/>
    </ligand>
</feature>
<proteinExistence type="inferred from homology"/>
<comment type="pathway">
    <text evidence="1 7 8">Purine metabolism; IMP biosynthesis via de novo pathway; N(1)-(5-phospho-D-ribosyl)glycinamide from 5-phospho-alpha-D-ribose 1-diphosphate: step 1/2.</text>
</comment>
<evidence type="ECO:0000256" key="8">
    <source>
        <dbReference type="PIRNR" id="PIRNR000485"/>
    </source>
</evidence>
<evidence type="ECO:0000256" key="5">
    <source>
        <dbReference type="ARBA" id="ARBA00022755"/>
    </source>
</evidence>
<keyword evidence="7 11" id="KW-0408">Iron</keyword>
<sequence>MCGIVGMFSNHDVAAELYDSLIQLQHRGQDSAGILTSDSQLHAKRGTGLVRDIFQDEDMEKLTGDIGIGHTRYPTSGTRQGFDEVQPFTTSVPFGMALVHNGNIVNYAQLRDEIIIRRNRYLNTHSDSEMLLQLFADSLQRAMIRSRGHSNPTGKIESDEDFFSLIRLAVADIFSLAKGSISALSVINGKGIVAMRDPYGVRPLVMGERVSAEGKSEYIFASEDTMFYMLGFTLVRDVLPGEVIYVSMDGILHSAIIEEKPFCPCIFEYVYFARPDAMLNNVSVYRARLRMGQNLGQEWIRTFGDVRPDVIIPAPSTANTMALAMARELGVNYSEGLYKNPFIGRTFIMPSQAMRRQSVRYKLSPQRIEIRNKNVLIVDDSIVRGTTSKEIVSMIRDFGANQVWFASACPPVVSPCHYGVDIPTAEELIANRQTQEEVRNFLGVEKLLYLSIEALIEAVTRKGRHNMSSPCHVCLGGPHFISGEKDGIA</sequence>
<dbReference type="EC" id="2.4.2.14" evidence="7"/>
<dbReference type="AlphaFoldDB" id="F4GHX3"/>
<evidence type="ECO:0000256" key="2">
    <source>
        <dbReference type="ARBA" id="ARBA00010138"/>
    </source>
</evidence>